<gene>
    <name evidence="2" type="ORF">AAH991_31345</name>
</gene>
<dbReference type="EMBL" id="JBDJAW010000036">
    <property type="protein sequence ID" value="MEN3539641.1"/>
    <property type="molecule type" value="Genomic_DNA"/>
</dbReference>
<keyword evidence="3" id="KW-1185">Reference proteome</keyword>
<evidence type="ECO:0000313" key="2">
    <source>
        <dbReference type="EMBL" id="MEN3539641.1"/>
    </source>
</evidence>
<dbReference type="Proteomes" id="UP001447516">
    <property type="component" value="Unassembled WGS sequence"/>
</dbReference>
<comment type="caution">
    <text evidence="2">The sequence shown here is derived from an EMBL/GenBank/DDBJ whole genome shotgun (WGS) entry which is preliminary data.</text>
</comment>
<evidence type="ECO:0000259" key="1">
    <source>
        <dbReference type="Pfam" id="PF14206"/>
    </source>
</evidence>
<name>A0ABV0AZZ3_9ACTN</name>
<organism evidence="2 3">
    <name type="scientific">Microbispora maris</name>
    <dbReference type="NCBI Taxonomy" id="3144104"/>
    <lineage>
        <taxon>Bacteria</taxon>
        <taxon>Bacillati</taxon>
        <taxon>Actinomycetota</taxon>
        <taxon>Actinomycetes</taxon>
        <taxon>Streptosporangiales</taxon>
        <taxon>Streptosporangiaceae</taxon>
        <taxon>Microbispora</taxon>
    </lineage>
</organism>
<dbReference type="InterPro" id="IPR025983">
    <property type="entry name" value="Cys_rich_CPCC"/>
</dbReference>
<evidence type="ECO:0000313" key="3">
    <source>
        <dbReference type="Proteomes" id="UP001447516"/>
    </source>
</evidence>
<protein>
    <submittedName>
        <fullName evidence="2">CPCC family cysteine-rich protein</fullName>
    </submittedName>
</protein>
<reference evidence="2 3" key="1">
    <citation type="submission" date="2024-05" db="EMBL/GenBank/DDBJ databases">
        <title>Microbispora sp.ZYX-F-249.</title>
        <authorList>
            <person name="Xie H."/>
        </authorList>
    </citation>
    <scope>NUCLEOTIDE SEQUENCE [LARGE SCALE GENOMIC DNA]</scope>
    <source>
        <strain evidence="2 3">ZYX-F-249</strain>
    </source>
</reference>
<proteinExistence type="predicted"/>
<sequence length="148" mass="16592">MLSDYLITRWTSGGVISARERRERTPEEVQRGIEVFEEYVEVATNRSVHAPEGSGPHACPCCGYLTLDSRGWYQICPVCFWEDDGQDDHDADDIRRGGPNYGLSLTQARLNFRQIGACRERVLPYVRPPQCAELPAGTDPAPPGREPD</sequence>
<dbReference type="RefSeq" id="WP_346229530.1">
    <property type="nucleotide sequence ID" value="NZ_JBDJAW010000036.1"/>
</dbReference>
<accession>A0ABV0AZZ3</accession>
<dbReference type="Pfam" id="PF14206">
    <property type="entry name" value="Cys_rich_CPCC"/>
    <property type="match status" value="1"/>
</dbReference>
<feature type="domain" description="Cysteine-rich CPCC" evidence="1">
    <location>
        <begin position="58"/>
        <end position="131"/>
    </location>
</feature>